<evidence type="ECO:0000256" key="2">
    <source>
        <dbReference type="ARBA" id="ARBA00007635"/>
    </source>
</evidence>
<feature type="domain" description="EamA" evidence="7">
    <location>
        <begin position="17"/>
        <end position="157"/>
    </location>
</feature>
<feature type="transmembrane region" description="Helical" evidence="6">
    <location>
        <begin position="78"/>
        <end position="100"/>
    </location>
</feature>
<dbReference type="PANTHER" id="PTHR31218">
    <property type="entry name" value="WAT1-RELATED PROTEIN"/>
    <property type="match status" value="1"/>
</dbReference>
<feature type="transmembrane region" description="Helical" evidence="6">
    <location>
        <begin position="106"/>
        <end position="127"/>
    </location>
</feature>
<reference evidence="8" key="1">
    <citation type="journal article" date="2013" name="J. Plant Res.">
        <title>Effect of fungi and light on seed germination of three Opuntia species from semiarid lands of central Mexico.</title>
        <authorList>
            <person name="Delgado-Sanchez P."/>
            <person name="Jimenez-Bremont J.F."/>
            <person name="Guerrero-Gonzalez Mde L."/>
            <person name="Flores J."/>
        </authorList>
    </citation>
    <scope>NUCLEOTIDE SEQUENCE</scope>
    <source>
        <tissue evidence="8">Cladode</tissue>
    </source>
</reference>
<dbReference type="InterPro" id="IPR000620">
    <property type="entry name" value="EamA_dom"/>
</dbReference>
<dbReference type="SUPFAM" id="SSF103481">
    <property type="entry name" value="Multidrug resistance efflux transporter EmrE"/>
    <property type="match status" value="2"/>
</dbReference>
<dbReference type="GO" id="GO:0022857">
    <property type="term" value="F:transmembrane transporter activity"/>
    <property type="evidence" value="ECO:0007669"/>
    <property type="project" value="InterPro"/>
</dbReference>
<dbReference type="EMBL" id="GISG01045480">
    <property type="protein sequence ID" value="MBA4623878.1"/>
    <property type="molecule type" value="Transcribed_RNA"/>
</dbReference>
<name>A0A7C8YQ33_OPUST</name>
<comment type="similarity">
    <text evidence="2 6">Belongs to the drug/metabolite transporter (DMT) superfamily. Plant drug/metabolite exporter (P-DME) (TC 2.A.7.4) family.</text>
</comment>
<comment type="subcellular location">
    <subcellularLocation>
        <location evidence="1 6">Membrane</location>
        <topology evidence="1 6">Multi-pass membrane protein</topology>
    </subcellularLocation>
</comment>
<feature type="transmembrane region" description="Helical" evidence="6">
    <location>
        <begin position="316"/>
        <end position="337"/>
    </location>
</feature>
<evidence type="ECO:0000256" key="3">
    <source>
        <dbReference type="ARBA" id="ARBA00022692"/>
    </source>
</evidence>
<sequence>MEGKGIENSFMEKSKPYIAMMCLQFGYAGMNIVTKVSLNGGMSHYALVTYRNAIATAVVAPFALLLERKIRPKMTFPIFMQIFVLGLLGPVIDQNFYYAGLKLTSPTFSCAMSNMLPAMAFVMAIVFRMEKVDIKKLRCQAKVVGTLITVAGALLMTLYKSHVINLLWSGHIRPVHASSTAATTIVSDVAVDEDWVQGSILLIFATFAWAAFFVLQSITMRQYPAQLSLACLVCFLGTLQSGAVTFVMEHRPSVWIIGWDMNLFAAAYAGIISSAVAYYVQGLVMEKRGPVFVTAFGPLMMIIVAFMSSFVLAEKFYIGCVVGALLIVIGSCSVLCGNYKEKEGEEMILDSVKSVDNTRNQMATIFEDTELEDIESQKIETIRVLPTGAVSALKSQPPMMAMEARRGSE</sequence>
<protein>
    <recommendedName>
        <fullName evidence="6">WAT1-related protein</fullName>
    </recommendedName>
</protein>
<feature type="transmembrane region" description="Helical" evidence="6">
    <location>
        <begin position="254"/>
        <end position="279"/>
    </location>
</feature>
<keyword evidence="4 6" id="KW-1133">Transmembrane helix</keyword>
<dbReference type="GO" id="GO:0016020">
    <property type="term" value="C:membrane"/>
    <property type="evidence" value="ECO:0007669"/>
    <property type="project" value="UniProtKB-SubCell"/>
</dbReference>
<evidence type="ECO:0000313" key="8">
    <source>
        <dbReference type="EMBL" id="MBA4623878.1"/>
    </source>
</evidence>
<feature type="transmembrane region" description="Helical" evidence="6">
    <location>
        <begin position="291"/>
        <end position="310"/>
    </location>
</feature>
<dbReference type="InterPro" id="IPR037185">
    <property type="entry name" value="EmrE-like"/>
</dbReference>
<evidence type="ECO:0000256" key="5">
    <source>
        <dbReference type="ARBA" id="ARBA00023136"/>
    </source>
</evidence>
<evidence type="ECO:0000259" key="7">
    <source>
        <dbReference type="Pfam" id="PF00892"/>
    </source>
</evidence>
<organism evidence="8">
    <name type="scientific">Opuntia streptacantha</name>
    <name type="common">Prickly pear cactus</name>
    <name type="synonym">Opuntia cardona</name>
    <dbReference type="NCBI Taxonomy" id="393608"/>
    <lineage>
        <taxon>Eukaryota</taxon>
        <taxon>Viridiplantae</taxon>
        <taxon>Streptophyta</taxon>
        <taxon>Embryophyta</taxon>
        <taxon>Tracheophyta</taxon>
        <taxon>Spermatophyta</taxon>
        <taxon>Magnoliopsida</taxon>
        <taxon>eudicotyledons</taxon>
        <taxon>Gunneridae</taxon>
        <taxon>Pentapetalae</taxon>
        <taxon>Caryophyllales</taxon>
        <taxon>Cactineae</taxon>
        <taxon>Cactaceae</taxon>
        <taxon>Opuntioideae</taxon>
        <taxon>Opuntia</taxon>
    </lineage>
</organism>
<dbReference type="AlphaFoldDB" id="A0A7C8YQ33"/>
<feature type="transmembrane region" description="Helical" evidence="6">
    <location>
        <begin position="227"/>
        <end position="248"/>
    </location>
</feature>
<feature type="transmembrane region" description="Helical" evidence="6">
    <location>
        <begin position="16"/>
        <end position="33"/>
    </location>
</feature>
<proteinExistence type="inferred from homology"/>
<keyword evidence="5 6" id="KW-0472">Membrane</keyword>
<feature type="transmembrane region" description="Helical" evidence="6">
    <location>
        <begin position="195"/>
        <end position="215"/>
    </location>
</feature>
<feature type="transmembrane region" description="Helical" evidence="6">
    <location>
        <begin position="45"/>
        <end position="66"/>
    </location>
</feature>
<feature type="domain" description="EamA" evidence="7">
    <location>
        <begin position="198"/>
        <end position="334"/>
    </location>
</feature>
<evidence type="ECO:0000256" key="1">
    <source>
        <dbReference type="ARBA" id="ARBA00004141"/>
    </source>
</evidence>
<evidence type="ECO:0000256" key="4">
    <source>
        <dbReference type="ARBA" id="ARBA00022989"/>
    </source>
</evidence>
<accession>A0A7C8YQ33</accession>
<reference evidence="8" key="2">
    <citation type="submission" date="2020-07" db="EMBL/GenBank/DDBJ databases">
        <authorList>
            <person name="Vera ALvarez R."/>
            <person name="Arias-Moreno D.M."/>
            <person name="Jimenez-Jacinto V."/>
            <person name="Jimenez-Bremont J.F."/>
            <person name="Swaminathan K."/>
            <person name="Moose S.P."/>
            <person name="Guerrero-Gonzalez M.L."/>
            <person name="Marino-Ramirez L."/>
            <person name="Landsman D."/>
            <person name="Rodriguez-Kessler M."/>
            <person name="Delgado-Sanchez P."/>
        </authorList>
    </citation>
    <scope>NUCLEOTIDE SEQUENCE</scope>
    <source>
        <tissue evidence="8">Cladode</tissue>
    </source>
</reference>
<keyword evidence="3 6" id="KW-0812">Transmembrane</keyword>
<dbReference type="Pfam" id="PF00892">
    <property type="entry name" value="EamA"/>
    <property type="match status" value="2"/>
</dbReference>
<evidence type="ECO:0000256" key="6">
    <source>
        <dbReference type="RuleBase" id="RU363077"/>
    </source>
</evidence>
<feature type="transmembrane region" description="Helical" evidence="6">
    <location>
        <begin position="139"/>
        <end position="159"/>
    </location>
</feature>
<dbReference type="InterPro" id="IPR030184">
    <property type="entry name" value="WAT1-related"/>
</dbReference>